<evidence type="ECO:0000259" key="13">
    <source>
        <dbReference type="Pfam" id="PF07504"/>
    </source>
</evidence>
<dbReference type="InterPro" id="IPR046450">
    <property type="entry name" value="PA_dom_sf"/>
</dbReference>
<dbReference type="InterPro" id="IPR013783">
    <property type="entry name" value="Ig-like_fold"/>
</dbReference>
<feature type="domain" description="Bacterial Ig-like" evidence="14">
    <location>
        <begin position="955"/>
        <end position="1034"/>
    </location>
</feature>
<dbReference type="PANTHER" id="PTHR33794">
    <property type="entry name" value="BACILLOLYSIN"/>
    <property type="match status" value="1"/>
</dbReference>
<dbReference type="Pfam" id="PF02868">
    <property type="entry name" value="Peptidase_M4_C"/>
    <property type="match status" value="1"/>
</dbReference>
<evidence type="ECO:0000259" key="14">
    <source>
        <dbReference type="Pfam" id="PF16640"/>
    </source>
</evidence>
<dbReference type="InterPro" id="IPR001570">
    <property type="entry name" value="Peptidase_M4_C_domain"/>
</dbReference>
<protein>
    <submittedName>
        <fullName evidence="15">M4 family metallopeptidase</fullName>
    </submittedName>
</protein>
<dbReference type="Pfam" id="PF07504">
    <property type="entry name" value="FTP"/>
    <property type="match status" value="1"/>
</dbReference>
<evidence type="ECO:0000256" key="7">
    <source>
        <dbReference type="ARBA" id="ARBA00023049"/>
    </source>
</evidence>
<feature type="domain" description="FTP" evidence="13">
    <location>
        <begin position="107"/>
        <end position="153"/>
    </location>
</feature>
<dbReference type="RefSeq" id="WP_140007366.1">
    <property type="nucleotide sequence ID" value="NZ_JBHMDG010000028.1"/>
</dbReference>
<evidence type="ECO:0000259" key="11">
    <source>
        <dbReference type="Pfam" id="PF02225"/>
    </source>
</evidence>
<keyword evidence="5" id="KW-0378">Hydrolase</keyword>
<feature type="domain" description="Peptidase M4" evidence="10">
    <location>
        <begin position="299"/>
        <end position="365"/>
    </location>
</feature>
<organism evidence="15 16">
    <name type="scientific">Nocardioides plantarum</name>
    <dbReference type="NCBI Taxonomy" id="29299"/>
    <lineage>
        <taxon>Bacteria</taxon>
        <taxon>Bacillati</taxon>
        <taxon>Actinomycetota</taxon>
        <taxon>Actinomycetes</taxon>
        <taxon>Propionibacteriales</taxon>
        <taxon>Nocardioidaceae</taxon>
        <taxon>Nocardioides</taxon>
    </lineage>
</organism>
<proteinExistence type="inferred from homology"/>
<dbReference type="PRINTS" id="PR00730">
    <property type="entry name" value="THERMOLYSIN"/>
</dbReference>
<evidence type="ECO:0000313" key="15">
    <source>
        <dbReference type="EMBL" id="MFB9315036.1"/>
    </source>
</evidence>
<name>A0ABV5KEG5_9ACTN</name>
<feature type="signal peptide" evidence="9">
    <location>
        <begin position="1"/>
        <end position="24"/>
    </location>
</feature>
<dbReference type="InterPro" id="IPR032109">
    <property type="entry name" value="Big_3_5"/>
</dbReference>
<dbReference type="InterPro" id="IPR003137">
    <property type="entry name" value="PA_domain"/>
</dbReference>
<dbReference type="SUPFAM" id="SSF55486">
    <property type="entry name" value="Metalloproteases ('zincins'), catalytic domain"/>
    <property type="match status" value="1"/>
</dbReference>
<reference evidence="15 16" key="1">
    <citation type="submission" date="2024-09" db="EMBL/GenBank/DDBJ databases">
        <authorList>
            <person name="Sun Q."/>
            <person name="Mori K."/>
        </authorList>
    </citation>
    <scope>NUCLEOTIDE SEQUENCE [LARGE SCALE GENOMIC DNA]</scope>
    <source>
        <strain evidence="15 16">JCM 9626</strain>
    </source>
</reference>
<feature type="region of interest" description="Disordered" evidence="8">
    <location>
        <begin position="788"/>
        <end position="812"/>
    </location>
</feature>
<dbReference type="Gene3D" id="1.10.390.10">
    <property type="entry name" value="Neutral Protease Domain 2"/>
    <property type="match status" value="2"/>
</dbReference>
<dbReference type="InterPro" id="IPR011096">
    <property type="entry name" value="FTP_domain"/>
</dbReference>
<dbReference type="Pfam" id="PF16640">
    <property type="entry name" value="Big_3_5"/>
    <property type="match status" value="2"/>
</dbReference>
<feature type="domain" description="Peptidase M4 C-terminal" evidence="12">
    <location>
        <begin position="561"/>
        <end position="681"/>
    </location>
</feature>
<evidence type="ECO:0000256" key="2">
    <source>
        <dbReference type="ARBA" id="ARBA00022670"/>
    </source>
</evidence>
<evidence type="ECO:0000256" key="8">
    <source>
        <dbReference type="SAM" id="MobiDB-lite"/>
    </source>
</evidence>
<dbReference type="Proteomes" id="UP001589750">
    <property type="component" value="Unassembled WGS sequence"/>
</dbReference>
<sequence>MKFFKTGLSLAVIGATLSVLPGTASVAAGGPKTADNTSVTARMRGAADGSVRISTESSTGKVGFIAARGAGADLLPSVEATSKASAVAKATTYIDTYASAFGASKGQLKRSSVVHDRYGYVVTFDQAYRDIPVFGARLKANIDRSGALTAVAGYAAPDLALPTEHRVTAAQAAEKAVAFVKADPPTGEKGGKADTTGVKAVHNELNVYRLGSLRGQSGKAVLAYVVEVSNAKNVRDMVFIDANTAKPVNRYSMVTDGLDRELQEATGTKTDPVLTTVWEEGDPFPGDLNTDQQNLINSSGESYWMYANAFERDSYDGEGAKRITVNNDPRIDCPNANWNGVTTNYCDGVTSDDVVAHEWGHAYTEYTSGLIYQYQSGALNESYSDVWGETLDLVNGREDEGEGDLTVKREDGTCDPTAPARLQVSITAPSSVAGPCTAAAAGFGPAYGTTAVTPQVVVAQDAVNSTGPSPTDGCTAFTNAADIAGNYAFADRGTCNFKVKIDNAIAAGATGLVLGQNVAGLPSVATGDSAIPGLMVSQADATRIKSVGTVTMSIAAEDTSTRPATSRWLIGEKSEAFGGAIRDMWNPTCYGNPGKVTDAEYNCDPNLLDSGGVHGNSGVPNHAYALVVDGGTFNGETITGLGLDKAANIWWYAQTHYLTPSSDFTDAADGLEQSCADLVGEPINKISTQADEGATPVTPIAAADCASVTKAMTATEMRTEPVQCAFQPVLAPGELSPCGAGTVTETTVLDDFEDGIKDWTLEQQLASGATQGYPWTATDDAPADRKGTVAYGADPDEGSCAPGEDDISSRDSMISPEYTVPAGLSPRITVDHYVATEAGYDGGNVKVSLNGGAFATVPATAFLFNPYNATMATSATNTSPLAGQPGFTGTDGGKTLGSWGQSTISVSKLGAKAGDKIKVRFDFGRDGCGGNDGWYLDNLVMTVCKKAPEVTAVHKPEPSTYGKASSVEVTAPADATGSVTLLSGSTEVATADLKDGKASLPVKASTLAGSYDWTVRYSGDSTYGKDSTTVSATVKKASSSTSITAWNKKVRAGSTAVVKVQVTSPGGTPTGKVTLVSQGVTYGTGYLSGGAVRIVTKKLTKAGTYRLYASYAGDRNRTASQTKLFTITVVK</sequence>
<dbReference type="Pfam" id="PF02225">
    <property type="entry name" value="PA"/>
    <property type="match status" value="1"/>
</dbReference>
<evidence type="ECO:0000259" key="12">
    <source>
        <dbReference type="Pfam" id="PF02868"/>
    </source>
</evidence>
<keyword evidence="6" id="KW-0862">Zinc</keyword>
<dbReference type="Pfam" id="PF01447">
    <property type="entry name" value="Peptidase_M4"/>
    <property type="match status" value="1"/>
</dbReference>
<dbReference type="CDD" id="cd04818">
    <property type="entry name" value="PA_subtilisin_1"/>
    <property type="match status" value="1"/>
</dbReference>
<evidence type="ECO:0000256" key="4">
    <source>
        <dbReference type="ARBA" id="ARBA00022729"/>
    </source>
</evidence>
<dbReference type="InterPro" id="IPR050728">
    <property type="entry name" value="Zinc_Metalloprotease_M4"/>
</dbReference>
<dbReference type="Gene3D" id="3.10.170.10">
    <property type="match status" value="1"/>
</dbReference>
<dbReference type="PANTHER" id="PTHR33794:SF1">
    <property type="entry name" value="BACILLOLYSIN"/>
    <property type="match status" value="1"/>
</dbReference>
<dbReference type="Gene3D" id="3.50.30.30">
    <property type="match status" value="1"/>
</dbReference>
<evidence type="ECO:0000256" key="5">
    <source>
        <dbReference type="ARBA" id="ARBA00022801"/>
    </source>
</evidence>
<keyword evidence="3" id="KW-0479">Metal-binding</keyword>
<evidence type="ECO:0000256" key="6">
    <source>
        <dbReference type="ARBA" id="ARBA00022833"/>
    </source>
</evidence>
<keyword evidence="16" id="KW-1185">Reference proteome</keyword>
<dbReference type="EMBL" id="JBHMDG010000028">
    <property type="protein sequence ID" value="MFB9315036.1"/>
    <property type="molecule type" value="Genomic_DNA"/>
</dbReference>
<evidence type="ECO:0000313" key="16">
    <source>
        <dbReference type="Proteomes" id="UP001589750"/>
    </source>
</evidence>
<comment type="caution">
    <text evidence="15">The sequence shown here is derived from an EMBL/GenBank/DDBJ whole genome shotgun (WGS) entry which is preliminary data.</text>
</comment>
<feature type="chain" id="PRO_5045179405" evidence="9">
    <location>
        <begin position="25"/>
        <end position="1131"/>
    </location>
</feature>
<evidence type="ECO:0000256" key="1">
    <source>
        <dbReference type="ARBA" id="ARBA00009388"/>
    </source>
</evidence>
<evidence type="ECO:0000256" key="3">
    <source>
        <dbReference type="ARBA" id="ARBA00022723"/>
    </source>
</evidence>
<keyword evidence="2" id="KW-0645">Protease</keyword>
<keyword evidence="4 9" id="KW-0732">Signal</keyword>
<gene>
    <name evidence="15" type="ORF">ACFFRI_18410</name>
</gene>
<feature type="domain" description="Bacterial Ig-like" evidence="14">
    <location>
        <begin position="1044"/>
        <end position="1129"/>
    </location>
</feature>
<feature type="domain" description="PA" evidence="11">
    <location>
        <begin position="463"/>
        <end position="544"/>
    </location>
</feature>
<dbReference type="SUPFAM" id="SSF52025">
    <property type="entry name" value="PA domain"/>
    <property type="match status" value="1"/>
</dbReference>
<dbReference type="InterPro" id="IPR023612">
    <property type="entry name" value="Peptidase_M4"/>
</dbReference>
<dbReference type="InterPro" id="IPR013856">
    <property type="entry name" value="Peptidase_M4_domain"/>
</dbReference>
<evidence type="ECO:0000256" key="9">
    <source>
        <dbReference type="SAM" id="SignalP"/>
    </source>
</evidence>
<keyword evidence="7" id="KW-0482">Metalloprotease</keyword>
<comment type="similarity">
    <text evidence="1">Belongs to the peptidase M4 family.</text>
</comment>
<dbReference type="Gene3D" id="2.60.40.10">
    <property type="entry name" value="Immunoglobulins"/>
    <property type="match status" value="2"/>
</dbReference>
<dbReference type="InterPro" id="IPR027268">
    <property type="entry name" value="Peptidase_M4/M1_CTD_sf"/>
</dbReference>
<accession>A0ABV5KEG5</accession>
<evidence type="ECO:0000259" key="10">
    <source>
        <dbReference type="Pfam" id="PF01447"/>
    </source>
</evidence>